<comment type="caution">
    <text evidence="2">The sequence shown here is derived from an EMBL/GenBank/DDBJ whole genome shotgun (WGS) entry which is preliminary data.</text>
</comment>
<dbReference type="InterPro" id="IPR006311">
    <property type="entry name" value="TAT_signal"/>
</dbReference>
<accession>A0A9W6PIQ4</accession>
<keyword evidence="1" id="KW-0732">Signal</keyword>
<dbReference type="RefSeq" id="WP_033252747.1">
    <property type="nucleotide sequence ID" value="NZ_BSRX01000019.1"/>
</dbReference>
<evidence type="ECO:0008006" key="4">
    <source>
        <dbReference type="Google" id="ProtNLM"/>
    </source>
</evidence>
<gene>
    <name evidence="2" type="ORF">Kpho01_35870</name>
</gene>
<evidence type="ECO:0000313" key="2">
    <source>
        <dbReference type="EMBL" id="GLW55576.1"/>
    </source>
</evidence>
<feature type="signal peptide" evidence="1">
    <location>
        <begin position="1"/>
        <end position="25"/>
    </location>
</feature>
<dbReference type="AlphaFoldDB" id="A0A9W6PIQ4"/>
<reference evidence="2" key="1">
    <citation type="submission" date="2023-02" db="EMBL/GenBank/DDBJ databases">
        <title>Kitasatospora phosalacinea NBRC 14362.</title>
        <authorList>
            <person name="Ichikawa N."/>
            <person name="Sato H."/>
            <person name="Tonouchi N."/>
        </authorList>
    </citation>
    <scope>NUCLEOTIDE SEQUENCE</scope>
    <source>
        <strain evidence="2">NBRC 14362</strain>
    </source>
</reference>
<sequence>MSRPRPTRRTLTVTAAFVAAASALAVPAAYSTDSRPTAPHNRVTAATTITENRLPFLTRFEGDFHGGITHIGNTLMTCDETQPPVDPAQAPCVQARNGDGPRPINNNFQMKYINIDGPGHFGPLGDPIYSSSSADLQIPEGATVKFARLYWGGTRGIGDTVLPESQIDEIYFKFPGDAQYTNIANQQPSIGYITTDEESSYQASADITEAVRNHGSGTYEAADMDSVVKAHSWGGWTVVVAYERECEPLRHLHVWDGFQPELPNSPALTGVLNGIKTPATGPVTGHLGWVVYDGDHKWTGDTMDMKSTNGPLTRFSDALHPANDAFTSNLDNADPAQRFPRNPAYPNTFGYDANRWDVSPYLRNGDTDISVTVNTEGDGYNLGVFYADVDIDPATLRTAKAQPRSAWSGQQ</sequence>
<name>A0A9W6PIQ4_9ACTN</name>
<dbReference type="EMBL" id="BSRX01000019">
    <property type="protein sequence ID" value="GLW55576.1"/>
    <property type="molecule type" value="Genomic_DNA"/>
</dbReference>
<dbReference type="PROSITE" id="PS51318">
    <property type="entry name" value="TAT"/>
    <property type="match status" value="1"/>
</dbReference>
<dbReference type="Proteomes" id="UP001165143">
    <property type="component" value="Unassembled WGS sequence"/>
</dbReference>
<protein>
    <recommendedName>
        <fullName evidence="4">DUF3344 domain-containing protein</fullName>
    </recommendedName>
</protein>
<feature type="chain" id="PRO_5040840101" description="DUF3344 domain-containing protein" evidence="1">
    <location>
        <begin position="26"/>
        <end position="411"/>
    </location>
</feature>
<evidence type="ECO:0000256" key="1">
    <source>
        <dbReference type="SAM" id="SignalP"/>
    </source>
</evidence>
<evidence type="ECO:0000313" key="3">
    <source>
        <dbReference type="Proteomes" id="UP001165143"/>
    </source>
</evidence>
<proteinExistence type="predicted"/>
<organism evidence="2 3">
    <name type="scientific">Kitasatospora phosalacinea</name>
    <dbReference type="NCBI Taxonomy" id="2065"/>
    <lineage>
        <taxon>Bacteria</taxon>
        <taxon>Bacillati</taxon>
        <taxon>Actinomycetota</taxon>
        <taxon>Actinomycetes</taxon>
        <taxon>Kitasatosporales</taxon>
        <taxon>Streptomycetaceae</taxon>
        <taxon>Kitasatospora</taxon>
    </lineage>
</organism>